<sequence>MNLIKSFFEKKRAKKIEQKVLNHYKELAGAFGSSGEMLNKDKEGRARVRVKEQEKLAPKLEPFWNSRTIQAAFIGGGFVVLATLLTLYLSN</sequence>
<gene>
    <name evidence="2" type="ORF">A3B19_03815</name>
</gene>
<dbReference type="Proteomes" id="UP000177346">
    <property type="component" value="Unassembled WGS sequence"/>
</dbReference>
<dbReference type="EMBL" id="MFIF01000006">
    <property type="protein sequence ID" value="OGF87320.1"/>
    <property type="molecule type" value="Genomic_DNA"/>
</dbReference>
<evidence type="ECO:0000313" key="2">
    <source>
        <dbReference type="EMBL" id="OGF87320.1"/>
    </source>
</evidence>
<keyword evidence="1" id="KW-0812">Transmembrane</keyword>
<proteinExistence type="predicted"/>
<reference evidence="2 3" key="1">
    <citation type="journal article" date="2016" name="Nat. Commun.">
        <title>Thousands of microbial genomes shed light on interconnected biogeochemical processes in an aquifer system.</title>
        <authorList>
            <person name="Anantharaman K."/>
            <person name="Brown C.T."/>
            <person name="Hug L.A."/>
            <person name="Sharon I."/>
            <person name="Castelle C.J."/>
            <person name="Probst A.J."/>
            <person name="Thomas B.C."/>
            <person name="Singh A."/>
            <person name="Wilkins M.J."/>
            <person name="Karaoz U."/>
            <person name="Brodie E.L."/>
            <person name="Williams K.H."/>
            <person name="Hubbard S.S."/>
            <person name="Banfield J.F."/>
        </authorList>
    </citation>
    <scope>NUCLEOTIDE SEQUENCE [LARGE SCALE GENOMIC DNA]</scope>
</reference>
<comment type="caution">
    <text evidence="2">The sequence shown here is derived from an EMBL/GenBank/DDBJ whole genome shotgun (WGS) entry which is preliminary data.</text>
</comment>
<organism evidence="2 3">
    <name type="scientific">Candidatus Giovannonibacteria bacterium RIFCSPLOWO2_01_FULL_46_32</name>
    <dbReference type="NCBI Taxonomy" id="1798353"/>
    <lineage>
        <taxon>Bacteria</taxon>
        <taxon>Candidatus Giovannoniibacteriota</taxon>
    </lineage>
</organism>
<keyword evidence="1" id="KW-1133">Transmembrane helix</keyword>
<accession>A0A1F5XHG2</accession>
<protein>
    <submittedName>
        <fullName evidence="2">Uncharacterized protein</fullName>
    </submittedName>
</protein>
<evidence type="ECO:0000256" key="1">
    <source>
        <dbReference type="SAM" id="Phobius"/>
    </source>
</evidence>
<name>A0A1F5XHG2_9BACT</name>
<keyword evidence="1" id="KW-0472">Membrane</keyword>
<evidence type="ECO:0000313" key="3">
    <source>
        <dbReference type="Proteomes" id="UP000177346"/>
    </source>
</evidence>
<feature type="transmembrane region" description="Helical" evidence="1">
    <location>
        <begin position="69"/>
        <end position="89"/>
    </location>
</feature>
<dbReference type="AlphaFoldDB" id="A0A1F5XHG2"/>